<protein>
    <submittedName>
        <fullName evidence="1">Uncharacterized protein</fullName>
    </submittedName>
</protein>
<sequence>MVKRITIILLLIPILIAAQSTEEKDEYITVDNISLNKRVYKVKVKNFQREFKAKICTSTIDSCHGPTQGFNHKILPQMLADAIIDFTIKSGVDSAFDNDSLVRPEERVYLEQLLDKVNSLIENDKSEVQKTTEGVDKFVDEDAATIVLKDKTKFLINSPSKFERQKYYRNVDTTHTHQKENLILNNAVIVFFNNKASAISVEATIECKNSQEHEIIELYNYKYSIPLRAFNFYDNASKLVRVKYVLTGQAKNGEEIEVHVNDIFDYKNIGEKNKGNFGFSIANQRFRLANGENESNSYKVVQRRFFDFFTAIIYSDLMGFNTENSNSLINAQADLIMPLNLGNWAKLTALKQFKLTANVALNNSFENDSRFINFSDTEMVSHFDLMKKNNLNAMIGVDVLSFESKGWFSTYSLGYNLGFYRTGFQYSNTQSSDQDVITKGQVLSISHGPYVNFEFRPQDNFGADIMLSLEEFNLNDQLEVNERDFRDDIIIQDQSNSFLVKHNLVNVSTNFYWLTNPGKTTGGVYARVGVAYHTASDAIFPQVLVGYATNLTSFVNRFKPKSSTTPDENK</sequence>
<proteinExistence type="predicted"/>
<keyword evidence="2" id="KW-1185">Reference proteome</keyword>
<comment type="caution">
    <text evidence="1">The sequence shown here is derived from an EMBL/GenBank/DDBJ whole genome shotgun (WGS) entry which is preliminary data.</text>
</comment>
<gene>
    <name evidence="1" type="ORF">SAMN04488009_2770</name>
</gene>
<dbReference type="EMBL" id="FZNV01000003">
    <property type="protein sequence ID" value="SNR60458.1"/>
    <property type="molecule type" value="Genomic_DNA"/>
</dbReference>
<evidence type="ECO:0000313" key="1">
    <source>
        <dbReference type="EMBL" id="SNR60458.1"/>
    </source>
</evidence>
<reference evidence="1 2" key="1">
    <citation type="submission" date="2017-06" db="EMBL/GenBank/DDBJ databases">
        <authorList>
            <person name="Varghese N."/>
            <person name="Submissions S."/>
        </authorList>
    </citation>
    <scope>NUCLEOTIDE SEQUENCE [LARGE SCALE GENOMIC DNA]</scope>
    <source>
        <strain evidence="1 2">DSM 19840</strain>
    </source>
</reference>
<name>A0ABY1SJ72_9FLAO</name>
<organism evidence="1 2">
    <name type="scientific">Maribacter sedimenticola</name>
    <dbReference type="NCBI Taxonomy" id="228956"/>
    <lineage>
        <taxon>Bacteria</taxon>
        <taxon>Pseudomonadati</taxon>
        <taxon>Bacteroidota</taxon>
        <taxon>Flavobacteriia</taxon>
        <taxon>Flavobacteriales</taxon>
        <taxon>Flavobacteriaceae</taxon>
        <taxon>Maribacter</taxon>
    </lineage>
</organism>
<accession>A0ABY1SJ72</accession>
<evidence type="ECO:0000313" key="2">
    <source>
        <dbReference type="Proteomes" id="UP000198337"/>
    </source>
</evidence>
<dbReference type="RefSeq" id="WP_089261183.1">
    <property type="nucleotide sequence ID" value="NZ_FZNV01000003.1"/>
</dbReference>
<dbReference type="Proteomes" id="UP000198337">
    <property type="component" value="Unassembled WGS sequence"/>
</dbReference>